<keyword evidence="1" id="KW-0479">Metal-binding</keyword>
<dbReference type="EC" id="6.3.3.2" evidence="1"/>
<keyword evidence="3" id="KW-1185">Reference proteome</keyword>
<dbReference type="PANTHER" id="PTHR23407:SF11">
    <property type="entry name" value="CHROMOSOME UNDETERMINED SCAFFOLD_24, WHOLE GENOME SHOTGUN SEQUENCE"/>
    <property type="match status" value="1"/>
</dbReference>
<reference evidence="2 3" key="1">
    <citation type="submission" date="2022-08" db="EMBL/GenBank/DDBJ databases">
        <title>Polyphasic taxonomy analysis of Qipengyuania sp.RS5-5.</title>
        <authorList>
            <person name="Xamxidin M."/>
            <person name="Wu M."/>
        </authorList>
    </citation>
    <scope>NUCLEOTIDE SEQUENCE [LARGE SCALE GENOMIC DNA]</scope>
    <source>
        <strain evidence="2 3">RS5-5</strain>
    </source>
</reference>
<dbReference type="SUPFAM" id="SSF100950">
    <property type="entry name" value="NagB/RpiA/CoA transferase-like"/>
    <property type="match status" value="1"/>
</dbReference>
<accession>A0ABT1XTN8</accession>
<evidence type="ECO:0000313" key="2">
    <source>
        <dbReference type="EMBL" id="MCR2834030.1"/>
    </source>
</evidence>
<dbReference type="Proteomes" id="UP001206067">
    <property type="component" value="Unassembled WGS sequence"/>
</dbReference>
<dbReference type="PANTHER" id="PTHR23407">
    <property type="entry name" value="ATPASE INHIBITOR/5-FORMYLTETRAHYDROFOLATE CYCLO-LIGASE"/>
    <property type="match status" value="1"/>
</dbReference>
<dbReference type="EMBL" id="JANKHH010000004">
    <property type="protein sequence ID" value="MCR2834030.1"/>
    <property type="molecule type" value="Genomic_DNA"/>
</dbReference>
<dbReference type="Pfam" id="PF01812">
    <property type="entry name" value="5-FTHF_cyc-lig"/>
    <property type="match status" value="1"/>
</dbReference>
<comment type="caution">
    <text evidence="2">The sequence shown here is derived from an EMBL/GenBank/DDBJ whole genome shotgun (WGS) entry which is preliminary data.</text>
</comment>
<dbReference type="InterPro" id="IPR037171">
    <property type="entry name" value="NagB/RpiA_transferase-like"/>
</dbReference>
<protein>
    <recommendedName>
        <fullName evidence="1">5-formyltetrahydrofolate cyclo-ligase</fullName>
        <ecNumber evidence="1">6.3.3.2</ecNumber>
    </recommendedName>
</protein>
<dbReference type="InterPro" id="IPR024185">
    <property type="entry name" value="FTHF_cligase-like_sf"/>
</dbReference>
<organism evidence="2 3">
    <name type="scientific">Parerythrobacter lacustris</name>
    <dbReference type="NCBI Taxonomy" id="2969984"/>
    <lineage>
        <taxon>Bacteria</taxon>
        <taxon>Pseudomonadati</taxon>
        <taxon>Pseudomonadota</taxon>
        <taxon>Alphaproteobacteria</taxon>
        <taxon>Sphingomonadales</taxon>
        <taxon>Erythrobacteraceae</taxon>
        <taxon>Parerythrobacter</taxon>
    </lineage>
</organism>
<evidence type="ECO:0000313" key="3">
    <source>
        <dbReference type="Proteomes" id="UP001206067"/>
    </source>
</evidence>
<proteinExistence type="inferred from homology"/>
<keyword evidence="2" id="KW-0436">Ligase</keyword>
<dbReference type="Gene3D" id="3.40.50.10420">
    <property type="entry name" value="NagB/RpiA/CoA transferase-like"/>
    <property type="match status" value="1"/>
</dbReference>
<keyword evidence="1" id="KW-0547">Nucleotide-binding</keyword>
<keyword evidence="1" id="KW-0067">ATP-binding</keyword>
<evidence type="ECO:0000256" key="1">
    <source>
        <dbReference type="RuleBase" id="RU361279"/>
    </source>
</evidence>
<gene>
    <name evidence="2" type="ORF">NSO95_08740</name>
</gene>
<dbReference type="PIRSF" id="PIRSF006806">
    <property type="entry name" value="FTHF_cligase"/>
    <property type="match status" value="1"/>
</dbReference>
<keyword evidence="1" id="KW-0460">Magnesium</keyword>
<dbReference type="NCBIfam" id="TIGR02727">
    <property type="entry name" value="MTHFS_bact"/>
    <property type="match status" value="1"/>
</dbReference>
<dbReference type="InterPro" id="IPR002698">
    <property type="entry name" value="FTHF_cligase"/>
</dbReference>
<dbReference type="RefSeq" id="WP_257595810.1">
    <property type="nucleotide sequence ID" value="NZ_JANKHH010000004.1"/>
</dbReference>
<name>A0ABT1XTN8_9SPHN</name>
<comment type="cofactor">
    <cofactor evidence="1">
        <name>Mg(2+)</name>
        <dbReference type="ChEBI" id="CHEBI:18420"/>
    </cofactor>
</comment>
<sequence length="190" mass="21484">MQDKMTLRREMRARRRDFVASLPEQVRGLILSRPPQAVVDRLAGCRTIGFYHPVGDEAPAVGWARWFAEQGHRIALPRFDDAHAPMEFALWTQPWDDSEIEPGPFRAMQPRADTEVVQPDAVIVPLLAFTESGHRLGQGGGHYDRWLEAHGPVTAIGLAWDVQVVDSIPLETHDMRLDGVVTPTRIYWSE</sequence>
<dbReference type="GO" id="GO:0030272">
    <property type="term" value="F:5-formyltetrahydrofolate cyclo-ligase activity"/>
    <property type="evidence" value="ECO:0007669"/>
    <property type="project" value="UniProtKB-EC"/>
</dbReference>
<comment type="catalytic activity">
    <reaction evidence="1">
        <text>(6S)-5-formyl-5,6,7,8-tetrahydrofolate + ATP = (6R)-5,10-methenyltetrahydrofolate + ADP + phosphate</text>
        <dbReference type="Rhea" id="RHEA:10488"/>
        <dbReference type="ChEBI" id="CHEBI:30616"/>
        <dbReference type="ChEBI" id="CHEBI:43474"/>
        <dbReference type="ChEBI" id="CHEBI:57455"/>
        <dbReference type="ChEBI" id="CHEBI:57457"/>
        <dbReference type="ChEBI" id="CHEBI:456216"/>
        <dbReference type="EC" id="6.3.3.2"/>
    </reaction>
</comment>
<comment type="similarity">
    <text evidence="1">Belongs to the 5-formyltetrahydrofolate cyclo-ligase family.</text>
</comment>